<keyword evidence="3" id="KW-0597">Phosphoprotein</keyword>
<dbReference type="SUPFAM" id="SSF56112">
    <property type="entry name" value="Protein kinase-like (PK-like)"/>
    <property type="match status" value="1"/>
</dbReference>
<dbReference type="Pfam" id="PF00069">
    <property type="entry name" value="Pkinase"/>
    <property type="match status" value="1"/>
</dbReference>
<comment type="caution">
    <text evidence="13">The sequence shown here is derived from an EMBL/GenBank/DDBJ whole genome shotgun (WGS) entry which is preliminary data.</text>
</comment>
<protein>
    <recommendedName>
        <fullName evidence="12">Protein kinase domain-containing protein</fullName>
    </recommendedName>
</protein>
<evidence type="ECO:0000259" key="12">
    <source>
        <dbReference type="PROSITE" id="PS50011"/>
    </source>
</evidence>
<dbReference type="GO" id="GO:0016020">
    <property type="term" value="C:membrane"/>
    <property type="evidence" value="ECO:0007669"/>
    <property type="project" value="UniProtKB-SubCell"/>
</dbReference>
<dbReference type="EMBL" id="JAVYJV010000009">
    <property type="protein sequence ID" value="KAK4361774.1"/>
    <property type="molecule type" value="Genomic_DNA"/>
</dbReference>
<gene>
    <name evidence="13" type="ORF">RND71_017015</name>
</gene>
<keyword evidence="6" id="KW-0732">Signal</keyword>
<dbReference type="Proteomes" id="UP001291623">
    <property type="component" value="Unassembled WGS sequence"/>
</dbReference>
<dbReference type="FunFam" id="3.80.10.10:FF:000129">
    <property type="entry name" value="Leucine-rich repeat receptor-like kinase"/>
    <property type="match status" value="1"/>
</dbReference>
<dbReference type="GO" id="GO:0004672">
    <property type="term" value="F:protein kinase activity"/>
    <property type="evidence" value="ECO:0007669"/>
    <property type="project" value="InterPro"/>
</dbReference>
<evidence type="ECO:0000256" key="1">
    <source>
        <dbReference type="ARBA" id="ARBA00004167"/>
    </source>
</evidence>
<comment type="similarity">
    <text evidence="2">Belongs to the protein kinase superfamily. Ser/Thr protein kinase family.</text>
</comment>
<evidence type="ECO:0000256" key="5">
    <source>
        <dbReference type="ARBA" id="ARBA00022692"/>
    </source>
</evidence>
<feature type="region of interest" description="Disordered" evidence="10">
    <location>
        <begin position="300"/>
        <end position="321"/>
    </location>
</feature>
<dbReference type="InterPro" id="IPR046959">
    <property type="entry name" value="PRK1-6/SRF4-like"/>
</dbReference>
<dbReference type="PROSITE" id="PS50011">
    <property type="entry name" value="PROTEIN_KINASE_DOM"/>
    <property type="match status" value="1"/>
</dbReference>
<evidence type="ECO:0000256" key="2">
    <source>
        <dbReference type="ARBA" id="ARBA00008684"/>
    </source>
</evidence>
<dbReference type="AlphaFoldDB" id="A0AAE1S2P7"/>
<dbReference type="Pfam" id="PF00560">
    <property type="entry name" value="LRR_1"/>
    <property type="match status" value="1"/>
</dbReference>
<dbReference type="Pfam" id="PF08263">
    <property type="entry name" value="LRRNT_2"/>
    <property type="match status" value="1"/>
</dbReference>
<evidence type="ECO:0000313" key="14">
    <source>
        <dbReference type="Proteomes" id="UP001291623"/>
    </source>
</evidence>
<feature type="domain" description="Protein kinase" evidence="12">
    <location>
        <begin position="422"/>
        <end position="697"/>
    </location>
</feature>
<dbReference type="InterPro" id="IPR001611">
    <property type="entry name" value="Leu-rich_rpt"/>
</dbReference>
<evidence type="ECO:0000256" key="6">
    <source>
        <dbReference type="ARBA" id="ARBA00022729"/>
    </source>
</evidence>
<dbReference type="InterPro" id="IPR008271">
    <property type="entry name" value="Ser/Thr_kinase_AS"/>
</dbReference>
<name>A0AAE1S2P7_9SOLA</name>
<dbReference type="InterPro" id="IPR011009">
    <property type="entry name" value="Kinase-like_dom_sf"/>
</dbReference>
<sequence>MSSKVPKSGGLSVLDRNTSGCINVFEKIDSFGDLNGPKGSSQLSSTPNNSCHISFPTSKCGGARGHDDISMLTDVRKMTPTPTTGLHILHVPKKVLAQLKALLKLKQSFTNAEALDSWKPGTDPCDKNNRWLGIVCQKQIVRGLLLGETNLSGNIDVEALSQLSGLRKLSFRSNSFSGPIPEFNRMGALKALYLSANQFSGEIPSNYFDKMQSLKKLWLSGNRFSGEIPSSIMHLHHLIELHLENNQFSGPIPSLNQSTLQSLHLSNNSLKGEIPGTLSRFNASSFKGNSELCGEKLSKPCNQATNNSSSSNNRASIGTHRNLDSHSKSISMWIMISSIVLLVIMIIAIFFICQYQQSRRAAIESFDEPSLGRRISSDSKKSFELSRRGSSIRRGSIMGKRVGDLTMVNDDKGEFGIADLMKATAEMLGNGPLGSSYKAMMANELTVVVKRIKEMNKIGKDGFDAEVKRLGRLRHKNILTLLAYHYRKEEKLFVYEYIPTGSLLYLLHGDRGLARAELTWPVRLKIVHGVAQGLNYLHTELGSFDLPHGDLKSSNILINTDHEPILTGYGFYSLMNNTHAVQALIALKSPEAVQNHQVTPQCDVYCLGIVILEIVTGKFPSQYLNDGKGGIDILQWVKSAIAEGREVELYDPDIIASTEDSISSMKELIHVGAACVESNPQQRINIREVVRRIEELIQKHNEGGTQGQTGQTTTSQ</sequence>
<dbReference type="InterPro" id="IPR013210">
    <property type="entry name" value="LRR_N_plant-typ"/>
</dbReference>
<evidence type="ECO:0000256" key="8">
    <source>
        <dbReference type="ARBA" id="ARBA00022989"/>
    </source>
</evidence>
<keyword evidence="8 11" id="KW-1133">Transmembrane helix</keyword>
<evidence type="ECO:0000256" key="10">
    <source>
        <dbReference type="SAM" id="MobiDB-lite"/>
    </source>
</evidence>
<dbReference type="PANTHER" id="PTHR48007">
    <property type="entry name" value="LEUCINE-RICH REPEAT RECEPTOR-LIKE PROTEIN KINASE PXC1"/>
    <property type="match status" value="1"/>
</dbReference>
<dbReference type="GO" id="GO:0050832">
    <property type="term" value="P:defense response to fungus"/>
    <property type="evidence" value="ECO:0007669"/>
    <property type="project" value="UniProtKB-ARBA"/>
</dbReference>
<accession>A0AAE1S2P7</accession>
<proteinExistence type="inferred from homology"/>
<dbReference type="FunFam" id="3.80.10.10:FF:000722">
    <property type="entry name" value="Leucine-rich repeat receptor-like protein kinase"/>
    <property type="match status" value="1"/>
</dbReference>
<comment type="subcellular location">
    <subcellularLocation>
        <location evidence="1">Membrane</location>
        <topology evidence="1">Single-pass membrane protein</topology>
    </subcellularLocation>
</comment>
<keyword evidence="9 11" id="KW-0472">Membrane</keyword>
<dbReference type="InterPro" id="IPR000719">
    <property type="entry name" value="Prot_kinase_dom"/>
</dbReference>
<dbReference type="PANTHER" id="PTHR48007:SF38">
    <property type="entry name" value="LEUCINE-RICH REPEAT PROTEIN KINASE FAMILY PROTEIN"/>
    <property type="match status" value="1"/>
</dbReference>
<evidence type="ECO:0000256" key="7">
    <source>
        <dbReference type="ARBA" id="ARBA00022737"/>
    </source>
</evidence>
<evidence type="ECO:0000256" key="3">
    <source>
        <dbReference type="ARBA" id="ARBA00022553"/>
    </source>
</evidence>
<dbReference type="Pfam" id="PF13855">
    <property type="entry name" value="LRR_8"/>
    <property type="match status" value="1"/>
</dbReference>
<keyword evidence="4" id="KW-0433">Leucine-rich repeat</keyword>
<organism evidence="13 14">
    <name type="scientific">Anisodus tanguticus</name>
    <dbReference type="NCBI Taxonomy" id="243964"/>
    <lineage>
        <taxon>Eukaryota</taxon>
        <taxon>Viridiplantae</taxon>
        <taxon>Streptophyta</taxon>
        <taxon>Embryophyta</taxon>
        <taxon>Tracheophyta</taxon>
        <taxon>Spermatophyta</taxon>
        <taxon>Magnoliopsida</taxon>
        <taxon>eudicotyledons</taxon>
        <taxon>Gunneridae</taxon>
        <taxon>Pentapetalae</taxon>
        <taxon>asterids</taxon>
        <taxon>lamiids</taxon>
        <taxon>Solanales</taxon>
        <taxon>Solanaceae</taxon>
        <taxon>Solanoideae</taxon>
        <taxon>Hyoscyameae</taxon>
        <taxon>Anisodus</taxon>
    </lineage>
</organism>
<evidence type="ECO:0000313" key="13">
    <source>
        <dbReference type="EMBL" id="KAK4361774.1"/>
    </source>
</evidence>
<keyword evidence="14" id="KW-1185">Reference proteome</keyword>
<dbReference type="Gene3D" id="3.30.200.20">
    <property type="entry name" value="Phosphorylase Kinase, domain 1"/>
    <property type="match status" value="1"/>
</dbReference>
<evidence type="ECO:0000256" key="4">
    <source>
        <dbReference type="ARBA" id="ARBA00022614"/>
    </source>
</evidence>
<dbReference type="PROSITE" id="PS00108">
    <property type="entry name" value="PROTEIN_KINASE_ST"/>
    <property type="match status" value="1"/>
</dbReference>
<evidence type="ECO:0000256" key="9">
    <source>
        <dbReference type="ARBA" id="ARBA00023136"/>
    </source>
</evidence>
<dbReference type="InterPro" id="IPR032675">
    <property type="entry name" value="LRR_dom_sf"/>
</dbReference>
<keyword evidence="7" id="KW-0677">Repeat</keyword>
<reference evidence="13" key="1">
    <citation type="submission" date="2023-12" db="EMBL/GenBank/DDBJ databases">
        <title>Genome assembly of Anisodus tanguticus.</title>
        <authorList>
            <person name="Wang Y.-J."/>
        </authorList>
    </citation>
    <scope>NUCLEOTIDE SEQUENCE</scope>
    <source>
        <strain evidence="13">KB-2021</strain>
        <tissue evidence="13">Leaf</tissue>
    </source>
</reference>
<dbReference type="Gene3D" id="1.10.510.10">
    <property type="entry name" value="Transferase(Phosphotransferase) domain 1"/>
    <property type="match status" value="1"/>
</dbReference>
<keyword evidence="5 11" id="KW-0812">Transmembrane</keyword>
<feature type="transmembrane region" description="Helical" evidence="11">
    <location>
        <begin position="330"/>
        <end position="353"/>
    </location>
</feature>
<dbReference type="GO" id="GO:0005524">
    <property type="term" value="F:ATP binding"/>
    <property type="evidence" value="ECO:0007669"/>
    <property type="project" value="InterPro"/>
</dbReference>
<dbReference type="SUPFAM" id="SSF52058">
    <property type="entry name" value="L domain-like"/>
    <property type="match status" value="1"/>
</dbReference>
<dbReference type="SMART" id="SM00220">
    <property type="entry name" value="S_TKc"/>
    <property type="match status" value="1"/>
</dbReference>
<dbReference type="Gene3D" id="3.80.10.10">
    <property type="entry name" value="Ribonuclease Inhibitor"/>
    <property type="match status" value="2"/>
</dbReference>
<evidence type="ECO:0000256" key="11">
    <source>
        <dbReference type="SAM" id="Phobius"/>
    </source>
</evidence>